<dbReference type="Proteomes" id="UP001432027">
    <property type="component" value="Unassembled WGS sequence"/>
</dbReference>
<evidence type="ECO:0000256" key="1">
    <source>
        <dbReference type="SAM" id="Phobius"/>
    </source>
</evidence>
<feature type="signal peptide" evidence="2">
    <location>
        <begin position="1"/>
        <end position="23"/>
    </location>
</feature>
<proteinExistence type="predicted"/>
<feature type="non-terminal residue" evidence="3">
    <location>
        <position position="1"/>
    </location>
</feature>
<evidence type="ECO:0008006" key="5">
    <source>
        <dbReference type="Google" id="ProtNLM"/>
    </source>
</evidence>
<protein>
    <recommendedName>
        <fullName evidence="5">G protein-coupled receptor</fullName>
    </recommendedName>
</protein>
<sequence>FYGALQSMALLVLSLVTFSGTKTCISLQVRSFIKDYVQRVYDGNLDSVILYYSLFVGVSAFVFAIINGTFYDVQYTLFKSFREQRQTIRATIAPCVATSTRPANDALVIANYKEAVGARC</sequence>
<dbReference type="EMBL" id="BTSX01000004">
    <property type="protein sequence ID" value="GMS93229.1"/>
    <property type="molecule type" value="Genomic_DNA"/>
</dbReference>
<reference evidence="3" key="1">
    <citation type="submission" date="2023-10" db="EMBL/GenBank/DDBJ databases">
        <title>Genome assembly of Pristionchus species.</title>
        <authorList>
            <person name="Yoshida K."/>
            <person name="Sommer R.J."/>
        </authorList>
    </citation>
    <scope>NUCLEOTIDE SEQUENCE</scope>
    <source>
        <strain evidence="3">RS0144</strain>
    </source>
</reference>
<keyword evidence="1" id="KW-0472">Membrane</keyword>
<feature type="chain" id="PRO_5043887716" description="G protein-coupled receptor" evidence="2">
    <location>
        <begin position="24"/>
        <end position="120"/>
    </location>
</feature>
<name>A0AAV5TD56_9BILA</name>
<keyword evidence="2" id="KW-0732">Signal</keyword>
<keyword evidence="1" id="KW-0812">Transmembrane</keyword>
<comment type="caution">
    <text evidence="3">The sequence shown here is derived from an EMBL/GenBank/DDBJ whole genome shotgun (WGS) entry which is preliminary data.</text>
</comment>
<evidence type="ECO:0000313" key="3">
    <source>
        <dbReference type="EMBL" id="GMS93229.1"/>
    </source>
</evidence>
<organism evidence="3 4">
    <name type="scientific">Pristionchus entomophagus</name>
    <dbReference type="NCBI Taxonomy" id="358040"/>
    <lineage>
        <taxon>Eukaryota</taxon>
        <taxon>Metazoa</taxon>
        <taxon>Ecdysozoa</taxon>
        <taxon>Nematoda</taxon>
        <taxon>Chromadorea</taxon>
        <taxon>Rhabditida</taxon>
        <taxon>Rhabditina</taxon>
        <taxon>Diplogasteromorpha</taxon>
        <taxon>Diplogasteroidea</taxon>
        <taxon>Neodiplogasteridae</taxon>
        <taxon>Pristionchus</taxon>
    </lineage>
</organism>
<evidence type="ECO:0000313" key="4">
    <source>
        <dbReference type="Proteomes" id="UP001432027"/>
    </source>
</evidence>
<accession>A0AAV5TD56</accession>
<keyword evidence="4" id="KW-1185">Reference proteome</keyword>
<dbReference type="AlphaFoldDB" id="A0AAV5TD56"/>
<evidence type="ECO:0000256" key="2">
    <source>
        <dbReference type="SAM" id="SignalP"/>
    </source>
</evidence>
<gene>
    <name evidence="3" type="ORF">PENTCL1PPCAC_15404</name>
</gene>
<feature type="transmembrane region" description="Helical" evidence="1">
    <location>
        <begin position="50"/>
        <end position="73"/>
    </location>
</feature>
<keyword evidence="1" id="KW-1133">Transmembrane helix</keyword>